<keyword evidence="2 8" id="KW-0949">S-adenosyl-L-methionine</keyword>
<dbReference type="InterPro" id="IPR007197">
    <property type="entry name" value="rSAM"/>
</dbReference>
<evidence type="ECO:0000256" key="8">
    <source>
        <dbReference type="HAMAP-Rule" id="MF_00917"/>
    </source>
</evidence>
<accession>A0A9W5Y9Y7</accession>
<evidence type="ECO:0000256" key="3">
    <source>
        <dbReference type="ARBA" id="ARBA00022723"/>
    </source>
</evidence>
<comment type="caution">
    <text evidence="10">The sequence shown here is derived from an EMBL/GenBank/DDBJ whole genome shotgun (WGS) entry which is preliminary data.</text>
</comment>
<dbReference type="RefSeq" id="WP_281813667.1">
    <property type="nucleotide sequence ID" value="NZ_BRLB01000002.1"/>
</dbReference>
<dbReference type="EMBL" id="BRLB01000002">
    <property type="protein sequence ID" value="GKX28836.1"/>
    <property type="molecule type" value="Genomic_DNA"/>
</dbReference>
<dbReference type="PROSITE" id="PS51918">
    <property type="entry name" value="RADICAL_SAM"/>
    <property type="match status" value="1"/>
</dbReference>
<keyword evidence="6 8" id="KW-0411">Iron-sulfur</keyword>
<dbReference type="NCBIfam" id="TIGR03963">
    <property type="entry name" value="rSAM_QueE_Clost"/>
    <property type="match status" value="1"/>
</dbReference>
<dbReference type="SUPFAM" id="SSF102114">
    <property type="entry name" value="Radical SAM enzymes"/>
    <property type="match status" value="1"/>
</dbReference>
<dbReference type="GO" id="GO:0008616">
    <property type="term" value="P:tRNA queuosine(34) biosynthetic process"/>
    <property type="evidence" value="ECO:0007669"/>
    <property type="project" value="UniProtKB-UniRule"/>
</dbReference>
<dbReference type="GO" id="GO:0016840">
    <property type="term" value="F:carbon-nitrogen lyase activity"/>
    <property type="evidence" value="ECO:0007669"/>
    <property type="project" value="UniProtKB-UniRule"/>
</dbReference>
<comment type="pathway">
    <text evidence="8">Purine metabolism; 7-cyano-7-deazaguanine biosynthesis.</text>
</comment>
<dbReference type="PANTHER" id="PTHR42836">
    <property type="entry name" value="7-CARBOXY-7-DEAZAGUANINE SYNTHASE"/>
    <property type="match status" value="1"/>
</dbReference>
<keyword evidence="4 8" id="KW-0460">Magnesium</keyword>
<evidence type="ECO:0000313" key="10">
    <source>
        <dbReference type="EMBL" id="GKX28836.1"/>
    </source>
</evidence>
<dbReference type="PIRSF" id="PIRSF000370">
    <property type="entry name" value="QueE"/>
    <property type="match status" value="1"/>
</dbReference>
<evidence type="ECO:0000256" key="5">
    <source>
        <dbReference type="ARBA" id="ARBA00023004"/>
    </source>
</evidence>
<feature type="binding site" evidence="8">
    <location>
        <position position="72"/>
    </location>
    <ligand>
        <name>substrate</name>
    </ligand>
</feature>
<feature type="domain" description="Radical SAM core" evidence="9">
    <location>
        <begin position="17"/>
        <end position="217"/>
    </location>
</feature>
<evidence type="ECO:0000256" key="7">
    <source>
        <dbReference type="ARBA" id="ARBA00023239"/>
    </source>
</evidence>
<keyword evidence="5 8" id="KW-0408">Iron</keyword>
<dbReference type="Pfam" id="PF04055">
    <property type="entry name" value="Radical_SAM"/>
    <property type="match status" value="1"/>
</dbReference>
<dbReference type="Gene3D" id="3.20.20.70">
    <property type="entry name" value="Aldolase class I"/>
    <property type="match status" value="1"/>
</dbReference>
<dbReference type="SFLD" id="SFLDS00029">
    <property type="entry name" value="Radical_SAM"/>
    <property type="match status" value="1"/>
</dbReference>
<keyword evidence="11" id="KW-1185">Reference proteome</keyword>
<evidence type="ECO:0000256" key="4">
    <source>
        <dbReference type="ARBA" id="ARBA00022842"/>
    </source>
</evidence>
<organism evidence="10 11">
    <name type="scientific">Vallitalea longa</name>
    <dbReference type="NCBI Taxonomy" id="2936439"/>
    <lineage>
        <taxon>Bacteria</taxon>
        <taxon>Bacillati</taxon>
        <taxon>Bacillota</taxon>
        <taxon>Clostridia</taxon>
        <taxon>Lachnospirales</taxon>
        <taxon>Vallitaleaceae</taxon>
        <taxon>Vallitalea</taxon>
    </lineage>
</organism>
<dbReference type="InterPro" id="IPR023868">
    <property type="entry name" value="7-CO-7-deazaGua_synth_put_Clo"/>
</dbReference>
<comment type="similarity">
    <text evidence="8">Belongs to the radical SAM superfamily. 7-carboxy-7-deazaguanine synthase family.</text>
</comment>
<dbReference type="Proteomes" id="UP001144256">
    <property type="component" value="Unassembled WGS sequence"/>
</dbReference>
<comment type="caution">
    <text evidence="8">Lacks conserved residue(s) required for the propagation of feature annotation.</text>
</comment>
<comment type="catalytic activity">
    <reaction evidence="8">
        <text>6-carboxy-5,6,7,8-tetrahydropterin + H(+) = 7-carboxy-7-carbaguanine + NH4(+)</text>
        <dbReference type="Rhea" id="RHEA:27974"/>
        <dbReference type="ChEBI" id="CHEBI:15378"/>
        <dbReference type="ChEBI" id="CHEBI:28938"/>
        <dbReference type="ChEBI" id="CHEBI:61032"/>
        <dbReference type="ChEBI" id="CHEBI:61036"/>
        <dbReference type="EC" id="4.3.99.3"/>
    </reaction>
</comment>
<feature type="binding site" evidence="8">
    <location>
        <position position="30"/>
    </location>
    <ligand>
        <name>[4Fe-4S] cluster</name>
        <dbReference type="ChEBI" id="CHEBI:49883"/>
        <note>4Fe-4S-S-AdoMet</note>
    </ligand>
</feature>
<dbReference type="GO" id="GO:0000287">
    <property type="term" value="F:magnesium ion binding"/>
    <property type="evidence" value="ECO:0007669"/>
    <property type="project" value="UniProtKB-UniRule"/>
</dbReference>
<name>A0A9W5Y9Y7_9FIRM</name>
<keyword evidence="7 8" id="KW-0456">Lyase</keyword>
<dbReference type="GO" id="GO:0051539">
    <property type="term" value="F:4 iron, 4 sulfur cluster binding"/>
    <property type="evidence" value="ECO:0007669"/>
    <property type="project" value="UniProtKB-UniRule"/>
</dbReference>
<dbReference type="InterPro" id="IPR024924">
    <property type="entry name" value="7-CO-7-deazaguanine_synth-like"/>
</dbReference>
<proteinExistence type="inferred from homology"/>
<comment type="cofactor">
    <cofactor evidence="8">
        <name>Mg(2+)</name>
        <dbReference type="ChEBI" id="CHEBI:18420"/>
    </cofactor>
</comment>
<evidence type="ECO:0000256" key="1">
    <source>
        <dbReference type="ARBA" id="ARBA00022485"/>
    </source>
</evidence>
<dbReference type="CDD" id="cd01335">
    <property type="entry name" value="Radical_SAM"/>
    <property type="match status" value="1"/>
</dbReference>
<feature type="binding site" evidence="8">
    <location>
        <position position="37"/>
    </location>
    <ligand>
        <name>[4Fe-4S] cluster</name>
        <dbReference type="ChEBI" id="CHEBI:49883"/>
        <note>4Fe-4S-S-AdoMet</note>
    </ligand>
</feature>
<reference evidence="10" key="1">
    <citation type="submission" date="2022-06" db="EMBL/GenBank/DDBJ databases">
        <title>Vallitalea longa sp. nov., an anaerobic bacterium isolated from marine sediment.</title>
        <authorList>
            <person name="Hirano S."/>
            <person name="Terahara T."/>
            <person name="Mori K."/>
            <person name="Hamada M."/>
            <person name="Matsumoto R."/>
            <person name="Kobayashi T."/>
        </authorList>
    </citation>
    <scope>NUCLEOTIDE SEQUENCE</scope>
    <source>
        <strain evidence="10">SH18-1</strain>
    </source>
</reference>
<feature type="binding site" evidence="8">
    <location>
        <position position="74"/>
    </location>
    <ligand>
        <name>S-adenosyl-L-methionine</name>
        <dbReference type="ChEBI" id="CHEBI:59789"/>
    </ligand>
</feature>
<sequence length="221" mass="25411">MFNIAEKFISINGEGKSCGQLAVFIRFSGCNLDCSYCDTDWARDAEAYTQQMSAEEIYDYIKHTGINNVTLTGGEPLLQEDMRELLDILSEDNSLNIEIETNGGISLEKFTDMDRQRICFTMDYKLPYSAMEDHMEVDNFKYLTKNDVVKFVVSGEKDLIRGKEIIDKYDLTDMTNVYFSSAFGSIDLEEIVNFMKENKMNETNLQVQLHKVIWSPDERGV</sequence>
<dbReference type="InterPro" id="IPR013785">
    <property type="entry name" value="Aldolase_TIM"/>
</dbReference>
<protein>
    <recommendedName>
        <fullName evidence="8">7-carboxy-7-deazaguanine synthase</fullName>
        <shortName evidence="8">CDG synthase</shortName>
        <ecNumber evidence="8">4.3.99.3</ecNumber>
    </recommendedName>
    <alternativeName>
        <fullName evidence="8">Queuosine biosynthesis protein QueE</fullName>
    </alternativeName>
</protein>
<dbReference type="AlphaFoldDB" id="A0A9W5Y9Y7"/>
<keyword evidence="8" id="KW-0671">Queuosine biosynthesis</keyword>
<dbReference type="InterPro" id="IPR058240">
    <property type="entry name" value="rSAM_sf"/>
</dbReference>
<dbReference type="EC" id="4.3.99.3" evidence="8"/>
<feature type="binding site" evidence="8">
    <location>
        <begin position="11"/>
        <end position="13"/>
    </location>
    <ligand>
        <name>substrate</name>
    </ligand>
</feature>
<evidence type="ECO:0000313" key="11">
    <source>
        <dbReference type="Proteomes" id="UP001144256"/>
    </source>
</evidence>
<feature type="binding site" evidence="8">
    <location>
        <position position="39"/>
    </location>
    <ligand>
        <name>Mg(2+)</name>
        <dbReference type="ChEBI" id="CHEBI:18420"/>
    </ligand>
</feature>
<gene>
    <name evidence="8 10" type="primary">queE</name>
    <name evidence="10" type="ORF">SH1V18_13160</name>
</gene>
<comment type="cofactor">
    <cofactor evidence="8">
        <name>[4Fe-4S] cluster</name>
        <dbReference type="ChEBI" id="CHEBI:49883"/>
    </cofactor>
    <text evidence="8">Binds 1 [4Fe-4S] cluster. The cluster is coordinated with 3 cysteines and an exchangeable S-adenosyl-L-methionine.</text>
</comment>
<comment type="cofactor">
    <cofactor evidence="8">
        <name>S-adenosyl-L-methionine</name>
        <dbReference type="ChEBI" id="CHEBI:59789"/>
    </cofactor>
    <text evidence="8">Binds 1 S-adenosyl-L-methionine per subunit.</text>
</comment>
<comment type="subunit">
    <text evidence="8">Homodimer.</text>
</comment>
<feature type="binding site" evidence="8">
    <location>
        <position position="26"/>
    </location>
    <ligand>
        <name>substrate</name>
    </ligand>
</feature>
<dbReference type="HAMAP" id="MF_00917">
    <property type="entry name" value="QueE"/>
    <property type="match status" value="1"/>
</dbReference>
<keyword evidence="3 8" id="KW-0479">Metal-binding</keyword>
<evidence type="ECO:0000256" key="6">
    <source>
        <dbReference type="ARBA" id="ARBA00023014"/>
    </source>
</evidence>
<evidence type="ECO:0000256" key="2">
    <source>
        <dbReference type="ARBA" id="ARBA00022691"/>
    </source>
</evidence>
<keyword evidence="1 8" id="KW-0004">4Fe-4S</keyword>
<feature type="binding site" evidence="8">
    <location>
        <begin position="36"/>
        <end position="38"/>
    </location>
    <ligand>
        <name>S-adenosyl-L-methionine</name>
        <dbReference type="ChEBI" id="CHEBI:59789"/>
    </ligand>
</feature>
<feature type="binding site" evidence="8">
    <location>
        <position position="34"/>
    </location>
    <ligand>
        <name>[4Fe-4S] cluster</name>
        <dbReference type="ChEBI" id="CHEBI:49883"/>
        <note>4Fe-4S-S-AdoMet</note>
    </ligand>
</feature>
<dbReference type="PANTHER" id="PTHR42836:SF1">
    <property type="entry name" value="7-CARBOXY-7-DEAZAGUANINE SYNTHASE"/>
    <property type="match status" value="1"/>
</dbReference>
<dbReference type="GO" id="GO:1904047">
    <property type="term" value="F:S-adenosyl-L-methionine binding"/>
    <property type="evidence" value="ECO:0007669"/>
    <property type="project" value="UniProtKB-UniRule"/>
</dbReference>
<evidence type="ECO:0000259" key="9">
    <source>
        <dbReference type="PROSITE" id="PS51918"/>
    </source>
</evidence>
<comment type="function">
    <text evidence="8">Catalyzes the complex heterocyclic radical-mediated conversion of 6-carboxy-5,6,7,8-tetrahydropterin (CPH4) to 7-carboxy-7-deazaguanine (CDG), a step common to the biosynthetic pathways of all 7-deazapurine-containing compounds.</text>
</comment>